<dbReference type="EMBL" id="MVGR01000001">
    <property type="protein sequence ID" value="OPF20075.1"/>
    <property type="molecule type" value="Genomic_DNA"/>
</dbReference>
<evidence type="ECO:0000313" key="3">
    <source>
        <dbReference type="EMBL" id="OPF20075.1"/>
    </source>
</evidence>
<evidence type="ECO:0000256" key="1">
    <source>
        <dbReference type="ARBA" id="ARBA00006226"/>
    </source>
</evidence>
<dbReference type="PANTHER" id="PTHR35601">
    <property type="entry name" value="TOXIN RELE"/>
    <property type="match status" value="1"/>
</dbReference>
<dbReference type="RefSeq" id="WP_002780565.1">
    <property type="nucleotide sequence ID" value="NZ_MVGR01000001.1"/>
</dbReference>
<dbReference type="PANTHER" id="PTHR35601:SF1">
    <property type="entry name" value="TOXIN RELE"/>
    <property type="match status" value="1"/>
</dbReference>
<protein>
    <submittedName>
        <fullName evidence="3">Toxin</fullName>
    </submittedName>
</protein>
<dbReference type="Proteomes" id="UP000189835">
    <property type="component" value="Unassembled WGS sequence"/>
</dbReference>
<keyword evidence="2" id="KW-1277">Toxin-antitoxin system</keyword>
<dbReference type="Pfam" id="PF05016">
    <property type="entry name" value="ParE_toxin"/>
    <property type="match status" value="1"/>
</dbReference>
<dbReference type="SUPFAM" id="SSF143011">
    <property type="entry name" value="RelE-like"/>
    <property type="match status" value="1"/>
</dbReference>
<dbReference type="NCBIfam" id="TIGR02385">
    <property type="entry name" value="RelE_StbE"/>
    <property type="match status" value="1"/>
</dbReference>
<comment type="caution">
    <text evidence="3">The sequence shown here is derived from an EMBL/GenBank/DDBJ whole genome shotgun (WGS) entry which is preliminary data.</text>
</comment>
<dbReference type="Gene3D" id="3.30.2310.20">
    <property type="entry name" value="RelE-like"/>
    <property type="match status" value="1"/>
</dbReference>
<name>A0A1V4BZA0_MICAE</name>
<evidence type="ECO:0000256" key="2">
    <source>
        <dbReference type="ARBA" id="ARBA00022649"/>
    </source>
</evidence>
<accession>A0A1V4BZA0</accession>
<organism evidence="3 4">
    <name type="scientific">Microcystis aeruginosa KW</name>
    <dbReference type="NCBI Taxonomy" id="1960155"/>
    <lineage>
        <taxon>Bacteria</taxon>
        <taxon>Bacillati</taxon>
        <taxon>Cyanobacteriota</taxon>
        <taxon>Cyanophyceae</taxon>
        <taxon>Oscillatoriophycideae</taxon>
        <taxon>Chroococcales</taxon>
        <taxon>Microcystaceae</taxon>
        <taxon>Microcystis</taxon>
    </lineage>
</organism>
<comment type="similarity">
    <text evidence="1">Belongs to the RelE toxin family.</text>
</comment>
<evidence type="ECO:0000313" key="4">
    <source>
        <dbReference type="Proteomes" id="UP000189835"/>
    </source>
</evidence>
<dbReference type="InterPro" id="IPR035093">
    <property type="entry name" value="RelE/ParE_toxin_dom_sf"/>
</dbReference>
<reference evidence="3 4" key="1">
    <citation type="submission" date="2017-02" db="EMBL/GenBank/DDBJ databases">
        <title>Genome sequence of Microcystis aeruginosa KW.</title>
        <authorList>
            <person name="Oh H.-M."/>
            <person name="Ahn C.-Y."/>
            <person name="Jeong H."/>
            <person name="Srivastava A."/>
            <person name="Lee H.-G."/>
            <person name="Kang S.-R."/>
        </authorList>
    </citation>
    <scope>NUCLEOTIDE SEQUENCE [LARGE SCALE GENOMIC DNA]</scope>
    <source>
        <strain evidence="3 4">KW</strain>
    </source>
</reference>
<proteinExistence type="inferred from homology"/>
<dbReference type="AlphaFoldDB" id="A0A1V4BZA0"/>
<gene>
    <name evidence="3" type="ORF">B1L04_00970</name>
</gene>
<dbReference type="InterPro" id="IPR007712">
    <property type="entry name" value="RelE/ParE_toxin"/>
</dbReference>
<sequence length="86" mass="10371">MSYSVTFEPESITDLDLITDFIRLRILNKIKWLAINFEQITPLPLTREWSGFYKLRVGDYRVIYEFDRESRIIIIVRVGHRSEVYD</sequence>